<evidence type="ECO:0000259" key="3">
    <source>
        <dbReference type="Pfam" id="PF23771"/>
    </source>
</evidence>
<evidence type="ECO:0008006" key="6">
    <source>
        <dbReference type="Google" id="ProtNLM"/>
    </source>
</evidence>
<dbReference type="InterPro" id="IPR024498">
    <property type="entry name" value="DUF2786"/>
</dbReference>
<gene>
    <name evidence="4" type="ORF">GGX14DRAFT_695970</name>
</gene>
<feature type="compositionally biased region" description="Acidic residues" evidence="1">
    <location>
        <begin position="349"/>
        <end position="358"/>
    </location>
</feature>
<dbReference type="Pfam" id="PF10979">
    <property type="entry name" value="DUF2786"/>
    <property type="match status" value="1"/>
</dbReference>
<protein>
    <recommendedName>
        <fullName evidence="6">DUF2786 domain-containing protein</fullName>
    </recommendedName>
</protein>
<organism evidence="4 5">
    <name type="scientific">Mycena pura</name>
    <dbReference type="NCBI Taxonomy" id="153505"/>
    <lineage>
        <taxon>Eukaryota</taxon>
        <taxon>Fungi</taxon>
        <taxon>Dikarya</taxon>
        <taxon>Basidiomycota</taxon>
        <taxon>Agaricomycotina</taxon>
        <taxon>Agaricomycetes</taxon>
        <taxon>Agaricomycetidae</taxon>
        <taxon>Agaricales</taxon>
        <taxon>Marasmiineae</taxon>
        <taxon>Mycenaceae</taxon>
        <taxon>Mycena</taxon>
    </lineage>
</organism>
<evidence type="ECO:0000259" key="2">
    <source>
        <dbReference type="Pfam" id="PF10979"/>
    </source>
</evidence>
<proteinExistence type="predicted"/>
<evidence type="ECO:0000313" key="4">
    <source>
        <dbReference type="EMBL" id="KAJ7218017.1"/>
    </source>
</evidence>
<reference evidence="4" key="1">
    <citation type="submission" date="2023-03" db="EMBL/GenBank/DDBJ databases">
        <title>Massive genome expansion in bonnet fungi (Mycena s.s.) driven by repeated elements and novel gene families across ecological guilds.</title>
        <authorList>
            <consortium name="Lawrence Berkeley National Laboratory"/>
            <person name="Harder C.B."/>
            <person name="Miyauchi S."/>
            <person name="Viragh M."/>
            <person name="Kuo A."/>
            <person name="Thoen E."/>
            <person name="Andreopoulos B."/>
            <person name="Lu D."/>
            <person name="Skrede I."/>
            <person name="Drula E."/>
            <person name="Henrissat B."/>
            <person name="Morin E."/>
            <person name="Kohler A."/>
            <person name="Barry K."/>
            <person name="LaButti K."/>
            <person name="Morin E."/>
            <person name="Salamov A."/>
            <person name="Lipzen A."/>
            <person name="Mereny Z."/>
            <person name="Hegedus B."/>
            <person name="Baldrian P."/>
            <person name="Stursova M."/>
            <person name="Weitz H."/>
            <person name="Taylor A."/>
            <person name="Grigoriev I.V."/>
            <person name="Nagy L.G."/>
            <person name="Martin F."/>
            <person name="Kauserud H."/>
        </authorList>
    </citation>
    <scope>NUCLEOTIDE SEQUENCE</scope>
    <source>
        <strain evidence="4">9144</strain>
    </source>
</reference>
<feature type="domain" description="DUF7168" evidence="3">
    <location>
        <begin position="149"/>
        <end position="222"/>
    </location>
</feature>
<feature type="region of interest" description="Disordered" evidence="1">
    <location>
        <begin position="279"/>
        <end position="358"/>
    </location>
</feature>
<evidence type="ECO:0000313" key="5">
    <source>
        <dbReference type="Proteomes" id="UP001219525"/>
    </source>
</evidence>
<feature type="region of interest" description="Disordered" evidence="1">
    <location>
        <begin position="1"/>
        <end position="56"/>
    </location>
</feature>
<dbReference type="EMBL" id="JARJCW010000013">
    <property type="protein sequence ID" value="KAJ7218017.1"/>
    <property type="molecule type" value="Genomic_DNA"/>
</dbReference>
<accession>A0AAD6VN96</accession>
<dbReference type="AlphaFoldDB" id="A0AAD6VN96"/>
<feature type="compositionally biased region" description="Basic and acidic residues" evidence="1">
    <location>
        <begin position="463"/>
        <end position="492"/>
    </location>
</feature>
<keyword evidence="5" id="KW-1185">Reference proteome</keyword>
<comment type="caution">
    <text evidence="4">The sequence shown here is derived from an EMBL/GenBank/DDBJ whole genome shotgun (WGS) entry which is preliminary data.</text>
</comment>
<name>A0AAD6VN96_9AGAR</name>
<dbReference type="Proteomes" id="UP001219525">
    <property type="component" value="Unassembled WGS sequence"/>
</dbReference>
<feature type="compositionally biased region" description="Acidic residues" evidence="1">
    <location>
        <begin position="9"/>
        <end position="18"/>
    </location>
</feature>
<feature type="compositionally biased region" description="Basic and acidic residues" evidence="1">
    <location>
        <begin position="290"/>
        <end position="328"/>
    </location>
</feature>
<feature type="region of interest" description="Disordered" evidence="1">
    <location>
        <begin position="453"/>
        <end position="492"/>
    </location>
</feature>
<sequence length="492" mass="55156">MSRRRFDSDSDCDTDSTDDYTPVKKKPRSSARNAQTPKTKAHVSVRATDTPLDRTDAKQRVDGIDQAVIGRIKKALALATHSGTSEDEARAALRMASKLLERHNVTQAEIMAQESETEQLKRHCWTIVVDSSLPFAILIPFPRTVSIRSTVAADKPVNAQTWVGTLARAIEIYFDCQSYSTRFGDAPQPRIDHTFYGLAEQTVAAVHAFEMVYNLIVAWCLRPAIGKGVNARKCVLPEGSLLSHLTSHFQVVIAKVLHMSMANKEKELDKQRAVNKEQALLKAQQEQEAADDKTRLDRLKGPEEIQVKEEERDVDIKPEQRRKVKIEQVDDNDDALFGGHRPHDSVSPTDDDDDNDTYAELDFESAGVDFDDADNIEDLLDLDAEKPTLKKKRSASPALPGSMGPPPEPTVKPEPEEDSPWSSVGQLIAFRESSIALGDEYLKKEGIKLYKGRKVQPLQFKEPNSRELYNRGKKDAEKIDVRQKQLKDADMD</sequence>
<feature type="domain" description="DUF2786" evidence="2">
    <location>
        <begin position="68"/>
        <end position="107"/>
    </location>
</feature>
<dbReference type="InterPro" id="IPR055592">
    <property type="entry name" value="DUF7168"/>
</dbReference>
<dbReference type="Pfam" id="PF23771">
    <property type="entry name" value="DUF7168"/>
    <property type="match status" value="1"/>
</dbReference>
<feature type="compositionally biased region" description="Pro residues" evidence="1">
    <location>
        <begin position="403"/>
        <end position="412"/>
    </location>
</feature>
<feature type="region of interest" description="Disordered" evidence="1">
    <location>
        <begin position="379"/>
        <end position="425"/>
    </location>
</feature>
<evidence type="ECO:0000256" key="1">
    <source>
        <dbReference type="SAM" id="MobiDB-lite"/>
    </source>
</evidence>